<evidence type="ECO:0000256" key="4">
    <source>
        <dbReference type="PROSITE-ProRule" id="PRU00175"/>
    </source>
</evidence>
<dbReference type="Proteomes" id="UP000660247">
    <property type="component" value="Unassembled WGS sequence"/>
</dbReference>
<evidence type="ECO:0000259" key="5">
    <source>
        <dbReference type="PROSITE" id="PS50089"/>
    </source>
</evidence>
<dbReference type="InterPro" id="IPR011011">
    <property type="entry name" value="Znf_FYVE_PHD"/>
</dbReference>
<feature type="domain" description="PHD-type" evidence="6">
    <location>
        <begin position="1"/>
        <end position="48"/>
    </location>
</feature>
<feature type="domain" description="RING-type" evidence="5">
    <location>
        <begin position="63"/>
        <end position="112"/>
    </location>
</feature>
<dbReference type="PANTHER" id="PTHR12420:SF47">
    <property type="entry name" value="PHD FINGER PROTEIN 7"/>
    <property type="match status" value="1"/>
</dbReference>
<protein>
    <submittedName>
        <fullName evidence="7">G2E3 ligase</fullName>
    </submittedName>
</protein>
<dbReference type="InterPro" id="IPR059102">
    <property type="entry name" value="PHD_PHF7/G2E3-like"/>
</dbReference>
<feature type="non-terminal residue" evidence="7">
    <location>
        <position position="1"/>
    </location>
</feature>
<dbReference type="PROSITE" id="PS01359">
    <property type="entry name" value="ZF_PHD_1"/>
    <property type="match status" value="1"/>
</dbReference>
<dbReference type="AlphaFoldDB" id="A0A851D856"/>
<keyword evidence="1" id="KW-0479">Metal-binding</keyword>
<dbReference type="InterPro" id="IPR034732">
    <property type="entry name" value="EPHD"/>
</dbReference>
<dbReference type="Gene3D" id="3.30.40.10">
    <property type="entry name" value="Zinc/RING finger domain, C3HC4 (zinc finger)"/>
    <property type="match status" value="3"/>
</dbReference>
<dbReference type="PROSITE" id="PS51805">
    <property type="entry name" value="EPHD"/>
    <property type="match status" value="1"/>
</dbReference>
<keyword evidence="2 4" id="KW-0863">Zinc-finger</keyword>
<comment type="caution">
    <text evidence="7">The sequence shown here is derived from an EMBL/GenBank/DDBJ whole genome shotgun (WGS) entry which is preliminary data.</text>
</comment>
<feature type="non-terminal residue" evidence="7">
    <location>
        <position position="202"/>
    </location>
</feature>
<evidence type="ECO:0000259" key="6">
    <source>
        <dbReference type="PROSITE" id="PS51805"/>
    </source>
</evidence>
<dbReference type="InterPro" id="IPR001841">
    <property type="entry name" value="Znf_RING"/>
</dbReference>
<gene>
    <name evidence="7" type="primary">G2e3_0</name>
    <name evidence="7" type="ORF">TODMEX_R07980</name>
</gene>
<dbReference type="SMART" id="SM00249">
    <property type="entry name" value="PHD"/>
    <property type="match status" value="2"/>
</dbReference>
<evidence type="ECO:0000256" key="2">
    <source>
        <dbReference type="ARBA" id="ARBA00022771"/>
    </source>
</evidence>
<proteinExistence type="predicted"/>
<evidence type="ECO:0000313" key="8">
    <source>
        <dbReference type="Proteomes" id="UP000660247"/>
    </source>
</evidence>
<dbReference type="Pfam" id="PF13771">
    <property type="entry name" value="zf-HC5HC2H"/>
    <property type="match status" value="1"/>
</dbReference>
<sequence length="202" mass="22303">CYICKRTGATITCGEMDCNRSFHLPCAAEGACVTQYHPPFSAFCSQHSPVQVVEAAPDKEDTCLICFDEIDAAKSFRTLVCPMCKHAWFHRSCIQGQALREGISGFRCPLCRDKDNFRGEMTRLGIRIPFRLPSFDPQAHAELSARHRRCDASQCLCPGGREQAEGEGLWQLLLCSSCAAEGTHRGCSQLEATAVSWECSSC</sequence>
<dbReference type="Pfam" id="PF26054">
    <property type="entry name" value="PHD_G2E3"/>
    <property type="match status" value="1"/>
</dbReference>
<dbReference type="InterPro" id="IPR019786">
    <property type="entry name" value="Zinc_finger_PHD-type_CS"/>
</dbReference>
<name>A0A851D856_TODME</name>
<dbReference type="SMART" id="SM00184">
    <property type="entry name" value="RING"/>
    <property type="match status" value="2"/>
</dbReference>
<dbReference type="GO" id="GO:0008270">
    <property type="term" value="F:zinc ion binding"/>
    <property type="evidence" value="ECO:0007669"/>
    <property type="project" value="UniProtKB-KW"/>
</dbReference>
<dbReference type="Pfam" id="PF13639">
    <property type="entry name" value="zf-RING_2"/>
    <property type="match status" value="1"/>
</dbReference>
<keyword evidence="7" id="KW-0436">Ligase</keyword>
<dbReference type="SUPFAM" id="SSF57903">
    <property type="entry name" value="FYVE/PHD zinc finger"/>
    <property type="match status" value="1"/>
</dbReference>
<organism evidence="7 8">
    <name type="scientific">Todus mexicanus</name>
    <name type="common">Puerto Rican tody</name>
    <dbReference type="NCBI Taxonomy" id="135184"/>
    <lineage>
        <taxon>Eukaryota</taxon>
        <taxon>Metazoa</taxon>
        <taxon>Chordata</taxon>
        <taxon>Craniata</taxon>
        <taxon>Vertebrata</taxon>
        <taxon>Euteleostomi</taxon>
        <taxon>Archelosauria</taxon>
        <taxon>Archosauria</taxon>
        <taxon>Dinosauria</taxon>
        <taxon>Saurischia</taxon>
        <taxon>Theropoda</taxon>
        <taxon>Coelurosauria</taxon>
        <taxon>Aves</taxon>
        <taxon>Neognathae</taxon>
        <taxon>Neoaves</taxon>
        <taxon>Telluraves</taxon>
        <taxon>Coraciimorphae</taxon>
        <taxon>Coraciiformes</taxon>
        <taxon>Todidae</taxon>
        <taxon>Todus</taxon>
    </lineage>
</organism>
<keyword evidence="3" id="KW-0862">Zinc</keyword>
<dbReference type="GO" id="GO:0016874">
    <property type="term" value="F:ligase activity"/>
    <property type="evidence" value="ECO:0007669"/>
    <property type="project" value="UniProtKB-KW"/>
</dbReference>
<dbReference type="InterPro" id="IPR001965">
    <property type="entry name" value="Znf_PHD"/>
</dbReference>
<accession>A0A851D856</accession>
<reference evidence="7" key="1">
    <citation type="submission" date="2019-10" db="EMBL/GenBank/DDBJ databases">
        <title>Bird 10,000 Genomes (B10K) Project - Family phase.</title>
        <authorList>
            <person name="Zhang G."/>
        </authorList>
    </citation>
    <scope>NUCLEOTIDE SEQUENCE</scope>
    <source>
        <strain evidence="7">B10K-DU-002-69</strain>
        <tissue evidence="7">Muscle</tissue>
    </source>
</reference>
<evidence type="ECO:0000256" key="1">
    <source>
        <dbReference type="ARBA" id="ARBA00022723"/>
    </source>
</evidence>
<dbReference type="GO" id="GO:0005634">
    <property type="term" value="C:nucleus"/>
    <property type="evidence" value="ECO:0007669"/>
    <property type="project" value="TreeGrafter"/>
</dbReference>
<dbReference type="PANTHER" id="PTHR12420">
    <property type="entry name" value="PHD FINGER PROTEIN"/>
    <property type="match status" value="1"/>
</dbReference>
<evidence type="ECO:0000256" key="3">
    <source>
        <dbReference type="ARBA" id="ARBA00022833"/>
    </source>
</evidence>
<dbReference type="EMBL" id="WEIS01043587">
    <property type="protein sequence ID" value="NWI66099.1"/>
    <property type="molecule type" value="Genomic_DNA"/>
</dbReference>
<dbReference type="InterPro" id="IPR051188">
    <property type="entry name" value="PHD-type_Zinc_Finger"/>
</dbReference>
<dbReference type="InterPro" id="IPR013083">
    <property type="entry name" value="Znf_RING/FYVE/PHD"/>
</dbReference>
<evidence type="ECO:0000313" key="7">
    <source>
        <dbReference type="EMBL" id="NWI66099.1"/>
    </source>
</evidence>
<dbReference type="OrthoDB" id="512616at2759"/>
<dbReference type="PROSITE" id="PS50089">
    <property type="entry name" value="ZF_RING_2"/>
    <property type="match status" value="1"/>
</dbReference>
<dbReference type="SUPFAM" id="SSF57850">
    <property type="entry name" value="RING/U-box"/>
    <property type="match status" value="1"/>
</dbReference>
<keyword evidence="8" id="KW-1185">Reference proteome</keyword>